<sequence>MVYNRSYFLKRIIDFINFGLHNASMYPLCFGHGTSNIWDDILLLVLGTLNLPLSINPIILQTVVTFKEKKKFLTI</sequence>
<reference evidence="2" key="1">
    <citation type="submission" date="2023-09" db="EMBL/GenBank/DDBJ databases">
        <title>Genomes of two closely related lineages of the louse Polyplax serrata with different host specificities.</title>
        <authorList>
            <person name="Martinu J."/>
            <person name="Tarabai H."/>
            <person name="Stefka J."/>
            <person name="Hypsa V."/>
        </authorList>
    </citation>
    <scope>NUCLEOTIDE SEQUENCE [LARGE SCALE GENOMIC DNA]</scope>
    <source>
        <strain evidence="2">98ZLc_SE</strain>
    </source>
</reference>
<keyword evidence="1" id="KW-0812">Transmembrane</keyword>
<evidence type="ECO:0000256" key="1">
    <source>
        <dbReference type="SAM" id="Phobius"/>
    </source>
</evidence>
<keyword evidence="1" id="KW-0472">Membrane</keyword>
<keyword evidence="3" id="KW-1185">Reference proteome</keyword>
<accession>A0ABZ2GVM9</accession>
<evidence type="ECO:0000313" key="2">
    <source>
        <dbReference type="EMBL" id="WWR11503.1"/>
    </source>
</evidence>
<name>A0ABZ2GVM9_9GAMM</name>
<keyword evidence="1" id="KW-1133">Transmembrane helix</keyword>
<dbReference type="Proteomes" id="UP001368618">
    <property type="component" value="Chromosome"/>
</dbReference>
<organism evidence="2 3">
    <name type="scientific">Candidatus Legionella polyplacis</name>
    <dbReference type="NCBI Taxonomy" id="2005262"/>
    <lineage>
        <taxon>Bacteria</taxon>
        <taxon>Pseudomonadati</taxon>
        <taxon>Pseudomonadota</taxon>
        <taxon>Gammaproteobacteria</taxon>
        <taxon>Legionellales</taxon>
        <taxon>Legionellaceae</taxon>
        <taxon>Legionella</taxon>
    </lineage>
</organism>
<evidence type="ECO:0000313" key="3">
    <source>
        <dbReference type="Proteomes" id="UP001368618"/>
    </source>
</evidence>
<dbReference type="RefSeq" id="WP_338516077.1">
    <property type="nucleotide sequence ID" value="NZ_CP135137.1"/>
</dbReference>
<proteinExistence type="predicted"/>
<feature type="transmembrane region" description="Helical" evidence="1">
    <location>
        <begin position="41"/>
        <end position="66"/>
    </location>
</feature>
<gene>
    <name evidence="2" type="ORF">RQL39_02320</name>
</gene>
<protein>
    <submittedName>
        <fullName evidence="2">Uncharacterized protein</fullName>
    </submittedName>
</protein>
<dbReference type="EMBL" id="CP135137">
    <property type="protein sequence ID" value="WWR11503.1"/>
    <property type="molecule type" value="Genomic_DNA"/>
</dbReference>